<organism evidence="9">
    <name type="scientific">Polytomella parva</name>
    <dbReference type="NCBI Taxonomy" id="51329"/>
    <lineage>
        <taxon>Eukaryota</taxon>
        <taxon>Viridiplantae</taxon>
        <taxon>Chlorophyta</taxon>
        <taxon>core chlorophytes</taxon>
        <taxon>Chlorophyceae</taxon>
        <taxon>CS clade</taxon>
        <taxon>Chlamydomonadales</taxon>
        <taxon>Chlamydomonadaceae</taxon>
        <taxon>Polytomella</taxon>
    </lineage>
</organism>
<evidence type="ECO:0000256" key="7">
    <source>
        <dbReference type="ARBA" id="ARBA00048679"/>
    </source>
</evidence>
<name>A0A7S0YJZ3_9CHLO</name>
<evidence type="ECO:0000256" key="3">
    <source>
        <dbReference type="ARBA" id="ARBA00022741"/>
    </source>
</evidence>
<dbReference type="PANTHER" id="PTHR12209:SF0">
    <property type="entry name" value="EKC_KEOPS COMPLEX SUBUNIT TP53RK"/>
    <property type="match status" value="1"/>
</dbReference>
<evidence type="ECO:0000256" key="5">
    <source>
        <dbReference type="ARBA" id="ARBA00022840"/>
    </source>
</evidence>
<dbReference type="GO" id="GO:0070525">
    <property type="term" value="P:tRNA threonylcarbamoyladenosine metabolic process"/>
    <property type="evidence" value="ECO:0007669"/>
    <property type="project" value="TreeGrafter"/>
</dbReference>
<keyword evidence="2" id="KW-0808">Transferase</keyword>
<dbReference type="GO" id="GO:0005524">
    <property type="term" value="F:ATP binding"/>
    <property type="evidence" value="ECO:0007669"/>
    <property type="project" value="UniProtKB-KW"/>
</dbReference>
<comment type="catalytic activity">
    <reaction evidence="6">
        <text>L-threonyl-[protein] + ATP = O-phospho-L-threonyl-[protein] + ADP + H(+)</text>
        <dbReference type="Rhea" id="RHEA:46608"/>
        <dbReference type="Rhea" id="RHEA-COMP:11060"/>
        <dbReference type="Rhea" id="RHEA-COMP:11605"/>
        <dbReference type="ChEBI" id="CHEBI:15378"/>
        <dbReference type="ChEBI" id="CHEBI:30013"/>
        <dbReference type="ChEBI" id="CHEBI:30616"/>
        <dbReference type="ChEBI" id="CHEBI:61977"/>
        <dbReference type="ChEBI" id="CHEBI:456216"/>
        <dbReference type="EC" id="2.7.11.1"/>
    </reaction>
</comment>
<accession>A0A7S0YJZ3</accession>
<reference evidence="9" key="1">
    <citation type="submission" date="2021-01" db="EMBL/GenBank/DDBJ databases">
        <authorList>
            <person name="Corre E."/>
            <person name="Pelletier E."/>
            <person name="Niang G."/>
            <person name="Scheremetjew M."/>
            <person name="Finn R."/>
            <person name="Kale V."/>
            <person name="Holt S."/>
            <person name="Cochrane G."/>
            <person name="Meng A."/>
            <person name="Brown T."/>
            <person name="Cohen L."/>
        </authorList>
    </citation>
    <scope>NUCLEOTIDE SEQUENCE</scope>
    <source>
        <strain evidence="9">SAG 63-3</strain>
    </source>
</reference>
<gene>
    <name evidence="9" type="ORF">PPAR00522_LOCUS10762</name>
</gene>
<evidence type="ECO:0000256" key="1">
    <source>
        <dbReference type="ARBA" id="ARBA00012513"/>
    </source>
</evidence>
<keyword evidence="4" id="KW-0418">Kinase</keyword>
<dbReference type="PANTHER" id="PTHR12209">
    <property type="entry name" value="NON-SPECIFIC SERINE/THREONINE PROTEIN KINASE"/>
    <property type="match status" value="1"/>
</dbReference>
<keyword evidence="3" id="KW-0547">Nucleotide-binding</keyword>
<evidence type="ECO:0000256" key="4">
    <source>
        <dbReference type="ARBA" id="ARBA00022777"/>
    </source>
</evidence>
<dbReference type="GO" id="GO:0005634">
    <property type="term" value="C:nucleus"/>
    <property type="evidence" value="ECO:0007669"/>
    <property type="project" value="TreeGrafter"/>
</dbReference>
<keyword evidence="5" id="KW-0067">ATP-binding</keyword>
<dbReference type="GO" id="GO:0000408">
    <property type="term" value="C:EKC/KEOPS complex"/>
    <property type="evidence" value="ECO:0007669"/>
    <property type="project" value="TreeGrafter"/>
</dbReference>
<evidence type="ECO:0000256" key="8">
    <source>
        <dbReference type="SAM" id="MobiDB-lite"/>
    </source>
</evidence>
<comment type="catalytic activity">
    <reaction evidence="7">
        <text>L-seryl-[protein] + ATP = O-phospho-L-seryl-[protein] + ADP + H(+)</text>
        <dbReference type="Rhea" id="RHEA:17989"/>
        <dbReference type="Rhea" id="RHEA-COMP:9863"/>
        <dbReference type="Rhea" id="RHEA-COMP:11604"/>
        <dbReference type="ChEBI" id="CHEBI:15378"/>
        <dbReference type="ChEBI" id="CHEBI:29999"/>
        <dbReference type="ChEBI" id="CHEBI:30616"/>
        <dbReference type="ChEBI" id="CHEBI:83421"/>
        <dbReference type="ChEBI" id="CHEBI:456216"/>
        <dbReference type="EC" id="2.7.11.1"/>
    </reaction>
</comment>
<proteinExistence type="predicted"/>
<feature type="compositionally biased region" description="Basic and acidic residues" evidence="8">
    <location>
        <begin position="171"/>
        <end position="212"/>
    </location>
</feature>
<protein>
    <recommendedName>
        <fullName evidence="1">non-specific serine/threonine protein kinase</fullName>
        <ecNumber evidence="1">2.7.11.1</ecNumber>
    </recommendedName>
</protein>
<dbReference type="AlphaFoldDB" id="A0A7S0YJZ3"/>
<dbReference type="GO" id="GO:0005829">
    <property type="term" value="C:cytosol"/>
    <property type="evidence" value="ECO:0007669"/>
    <property type="project" value="TreeGrafter"/>
</dbReference>
<feature type="region of interest" description="Disordered" evidence="8">
    <location>
        <begin position="171"/>
        <end position="219"/>
    </location>
</feature>
<evidence type="ECO:0000313" key="9">
    <source>
        <dbReference type="EMBL" id="CAD8774355.1"/>
    </source>
</evidence>
<dbReference type="EMBL" id="HBFM01016820">
    <property type="protein sequence ID" value="CAD8774355.1"/>
    <property type="molecule type" value="Transcribed_RNA"/>
</dbReference>
<dbReference type="GO" id="GO:0004674">
    <property type="term" value="F:protein serine/threonine kinase activity"/>
    <property type="evidence" value="ECO:0007669"/>
    <property type="project" value="UniProtKB-EC"/>
</dbReference>
<evidence type="ECO:0000256" key="6">
    <source>
        <dbReference type="ARBA" id="ARBA00047899"/>
    </source>
</evidence>
<sequence>MSLPTTFLGKPVTIRKCKIKRSLEDSEYPYFSDQGLKGEVKSIHRARRLGLPTPTLLHVDESDGALWQWSDEGPTLEQALCEGVGLKTEADISKTMSQLAELYARAHDGGFVLGVTSASDLQLKSSNGSPVLLSLKCAFNSIIPEDRGRDVFLLRRLLDDAEALACARRMEKKAGADSKGEEEGNKSGEKETKGDEAEVENEKEKEGEKEGEGNTLPPVTGLFEKFLEVYRKKSRQWSATFNKYAEVNQRLTRKEAKAKVTSA</sequence>
<dbReference type="EC" id="2.7.11.1" evidence="1"/>
<evidence type="ECO:0000256" key="2">
    <source>
        <dbReference type="ARBA" id="ARBA00022679"/>
    </source>
</evidence>